<dbReference type="Gene3D" id="3.30.1330.30">
    <property type="match status" value="1"/>
</dbReference>
<dbReference type="EMBL" id="KD251631">
    <property type="protein sequence ID" value="EMS48184.1"/>
    <property type="molecule type" value="Genomic_DNA"/>
</dbReference>
<name>M7ZJC2_TRIUA</name>
<accession>M7ZJC2</accession>
<dbReference type="InterPro" id="IPR029064">
    <property type="entry name" value="Ribosomal_eL30-like_sf"/>
</dbReference>
<dbReference type="SUPFAM" id="SSF55315">
    <property type="entry name" value="L30e-like"/>
    <property type="match status" value="1"/>
</dbReference>
<evidence type="ECO:0000313" key="1">
    <source>
        <dbReference type="EMBL" id="EMS48184.1"/>
    </source>
</evidence>
<sequence length="94" mass="10510">MTDTRPCALLPELIVFACADFDYVRLQGSQFCTGYGGIGGILRYRVEVNAYEDILDKEYDEDFEDQSTETPVNSVQEEHVLARNRNALRATAGG</sequence>
<protein>
    <submittedName>
        <fullName evidence="1">Uncharacterized protein</fullName>
    </submittedName>
</protein>
<dbReference type="STRING" id="4572.M7ZJC2"/>
<organism evidence="1">
    <name type="scientific">Triticum urartu</name>
    <name type="common">Red wild einkorn</name>
    <name type="synonym">Crithodium urartu</name>
    <dbReference type="NCBI Taxonomy" id="4572"/>
    <lineage>
        <taxon>Eukaryota</taxon>
        <taxon>Viridiplantae</taxon>
        <taxon>Streptophyta</taxon>
        <taxon>Embryophyta</taxon>
        <taxon>Tracheophyta</taxon>
        <taxon>Spermatophyta</taxon>
        <taxon>Magnoliopsida</taxon>
        <taxon>Liliopsida</taxon>
        <taxon>Poales</taxon>
        <taxon>Poaceae</taxon>
        <taxon>BOP clade</taxon>
        <taxon>Pooideae</taxon>
        <taxon>Triticodae</taxon>
        <taxon>Triticeae</taxon>
        <taxon>Triticinae</taxon>
        <taxon>Triticum</taxon>
    </lineage>
</organism>
<dbReference type="AlphaFoldDB" id="M7ZJC2"/>
<gene>
    <name evidence="1" type="ORF">TRIUR3_10503</name>
</gene>
<reference evidence="1" key="1">
    <citation type="journal article" date="2013" name="Nature">
        <title>Draft genome of the wheat A-genome progenitor Triticum urartu.</title>
        <authorList>
            <person name="Ling H.Q."/>
            <person name="Zhao S."/>
            <person name="Liu D."/>
            <person name="Wang J."/>
            <person name="Sun H."/>
            <person name="Zhang C."/>
            <person name="Fan H."/>
            <person name="Li D."/>
            <person name="Dong L."/>
            <person name="Tao Y."/>
            <person name="Gao C."/>
            <person name="Wu H."/>
            <person name="Li Y."/>
            <person name="Cui Y."/>
            <person name="Guo X."/>
            <person name="Zheng S."/>
            <person name="Wang B."/>
            <person name="Yu K."/>
            <person name="Liang Q."/>
            <person name="Yang W."/>
            <person name="Lou X."/>
            <person name="Chen J."/>
            <person name="Feng M."/>
            <person name="Jian J."/>
            <person name="Zhang X."/>
            <person name="Luo G."/>
            <person name="Jiang Y."/>
            <person name="Liu J."/>
            <person name="Wang Z."/>
            <person name="Sha Y."/>
            <person name="Zhang B."/>
            <person name="Wu H."/>
            <person name="Tang D."/>
            <person name="Shen Q."/>
            <person name="Xue P."/>
            <person name="Zou S."/>
            <person name="Wang X."/>
            <person name="Liu X."/>
            <person name="Wang F."/>
            <person name="Yang Y."/>
            <person name="An X."/>
            <person name="Dong Z."/>
            <person name="Zhang K."/>
            <person name="Zhang X."/>
            <person name="Luo M.C."/>
            <person name="Dvorak J."/>
            <person name="Tong Y."/>
            <person name="Wang J."/>
            <person name="Yang H."/>
            <person name="Li Z."/>
            <person name="Wang D."/>
            <person name="Zhang A."/>
            <person name="Wang J."/>
        </authorList>
    </citation>
    <scope>NUCLEOTIDE SEQUENCE</scope>
</reference>
<proteinExistence type="predicted"/>